<dbReference type="Pfam" id="PF08352">
    <property type="entry name" value="oligo_HPY"/>
    <property type="match status" value="1"/>
</dbReference>
<dbReference type="Pfam" id="PF00005">
    <property type="entry name" value="ABC_tran"/>
    <property type="match status" value="1"/>
</dbReference>
<keyword evidence="3 5" id="KW-0067">ATP-binding</keyword>
<organism evidence="5 6">
    <name type="scientific">Candidatus Sysuiplasma superficiale</name>
    <dbReference type="NCBI Taxonomy" id="2823368"/>
    <lineage>
        <taxon>Archaea</taxon>
        <taxon>Methanobacteriati</taxon>
        <taxon>Thermoplasmatota</taxon>
        <taxon>Thermoplasmata</taxon>
        <taxon>Candidatus Sysuiplasmatales</taxon>
        <taxon>Candidatus Sysuiplasmataceae</taxon>
        <taxon>Candidatus Sysuiplasma</taxon>
    </lineage>
</organism>
<gene>
    <name evidence="5" type="ORF">J9259_09625</name>
</gene>
<dbReference type="PANTHER" id="PTHR43230:SF3">
    <property type="entry name" value="ABC-TYPE DIPEPTIDE_OLIGOPEPTIDE TRANSPORT SYSTEM, ATPASE COMPONENT"/>
    <property type="match status" value="1"/>
</dbReference>
<dbReference type="NCBIfam" id="TIGR01727">
    <property type="entry name" value="oligo_HPY"/>
    <property type="match status" value="1"/>
</dbReference>
<dbReference type="EMBL" id="JAGVSJ010000062">
    <property type="protein sequence ID" value="MBX8632754.1"/>
    <property type="molecule type" value="Genomic_DNA"/>
</dbReference>
<dbReference type="GO" id="GO:0015833">
    <property type="term" value="P:peptide transport"/>
    <property type="evidence" value="ECO:0007669"/>
    <property type="project" value="InterPro"/>
</dbReference>
<dbReference type="Proteomes" id="UP000716004">
    <property type="component" value="Unassembled WGS sequence"/>
</dbReference>
<dbReference type="SMART" id="SM00382">
    <property type="entry name" value="AAA"/>
    <property type="match status" value="1"/>
</dbReference>
<evidence type="ECO:0000313" key="5">
    <source>
        <dbReference type="EMBL" id="MBX8632754.1"/>
    </source>
</evidence>
<evidence type="ECO:0000256" key="1">
    <source>
        <dbReference type="ARBA" id="ARBA00022448"/>
    </source>
</evidence>
<keyword evidence="1" id="KW-0813">Transport</keyword>
<comment type="caution">
    <text evidence="5">The sequence shown here is derived from an EMBL/GenBank/DDBJ whole genome shotgun (WGS) entry which is preliminary data.</text>
</comment>
<feature type="domain" description="ABC transporter" evidence="4">
    <location>
        <begin position="2"/>
        <end position="241"/>
    </location>
</feature>
<dbReference type="InterPro" id="IPR003593">
    <property type="entry name" value="AAA+_ATPase"/>
</dbReference>
<evidence type="ECO:0000256" key="2">
    <source>
        <dbReference type="ARBA" id="ARBA00022741"/>
    </source>
</evidence>
<accession>A0A8J7YLM8</accession>
<dbReference type="InterPro" id="IPR013563">
    <property type="entry name" value="Oligopep_ABC_C"/>
</dbReference>
<proteinExistence type="predicted"/>
<dbReference type="InterPro" id="IPR003439">
    <property type="entry name" value="ABC_transporter-like_ATP-bd"/>
</dbReference>
<reference evidence="5" key="1">
    <citation type="submission" date="2021-04" db="EMBL/GenBank/DDBJ databases">
        <title>Genomic insights into ecological role and evolution of a novel Thermoplasmata order Candidatus Sysuiplasmatales.</title>
        <authorList>
            <person name="Yuan Y."/>
        </authorList>
    </citation>
    <scope>NUCLEOTIDE SEQUENCE</scope>
    <source>
        <strain evidence="5">YP2-bin.285</strain>
    </source>
</reference>
<dbReference type="GO" id="GO:0005524">
    <property type="term" value="F:ATP binding"/>
    <property type="evidence" value="ECO:0007669"/>
    <property type="project" value="UniProtKB-KW"/>
</dbReference>
<protein>
    <submittedName>
        <fullName evidence="5">ABC transporter ATP-binding protein</fullName>
    </submittedName>
</protein>
<dbReference type="PROSITE" id="PS00211">
    <property type="entry name" value="ABC_TRANSPORTER_1"/>
    <property type="match status" value="1"/>
</dbReference>
<dbReference type="InterPro" id="IPR017871">
    <property type="entry name" value="ABC_transporter-like_CS"/>
</dbReference>
<dbReference type="Gene3D" id="3.40.50.300">
    <property type="entry name" value="P-loop containing nucleotide triphosphate hydrolases"/>
    <property type="match status" value="1"/>
</dbReference>
<evidence type="ECO:0000259" key="4">
    <source>
        <dbReference type="PROSITE" id="PS50893"/>
    </source>
</evidence>
<dbReference type="PROSITE" id="PS50893">
    <property type="entry name" value="ABC_TRANSPORTER_2"/>
    <property type="match status" value="1"/>
</dbReference>
<name>A0A8J7YLM8_9ARCH</name>
<evidence type="ECO:0000256" key="3">
    <source>
        <dbReference type="ARBA" id="ARBA00022840"/>
    </source>
</evidence>
<sequence>MNHVSKIFRGKRGGFITALDDVSLSVNEGQIHAIVGESGSGKSTIGRMTAGLVRPSKGEIMVGGTEIRKIPEKDLFKQAQYIHQDPYGSLDPYTPVQEVLSRPLRYLLGIKSGPEQMKIILEYMEKMRLNTDYLNKTIQELSGGERQRVLVARAFIVNPRYVAADEPTTMIDFISRQEVMQMILDLRKQYNTAILFITHDLLVAGKVAEDLSVMYRGKVVETGKGSTILGKPLHPYTQLLMEVAPENLAKGIIPAREMQKAATAEHVTMIKGCKYAPVCPFAMKICSEVDPELKTVDGRMVSCHLY</sequence>
<dbReference type="SUPFAM" id="SSF52540">
    <property type="entry name" value="P-loop containing nucleoside triphosphate hydrolases"/>
    <property type="match status" value="1"/>
</dbReference>
<dbReference type="InterPro" id="IPR027417">
    <property type="entry name" value="P-loop_NTPase"/>
</dbReference>
<dbReference type="PANTHER" id="PTHR43230">
    <property type="entry name" value="ABC-TYPE DIPEPTIDE/OLIGOPEPTIDE TRANSPORT SYSTEM, ATPASE COMPONENT"/>
    <property type="match status" value="1"/>
</dbReference>
<evidence type="ECO:0000313" key="6">
    <source>
        <dbReference type="Proteomes" id="UP000716004"/>
    </source>
</evidence>
<dbReference type="AlphaFoldDB" id="A0A8J7YLM8"/>
<dbReference type="CDD" id="cd03257">
    <property type="entry name" value="ABC_NikE_OppD_transporters"/>
    <property type="match status" value="1"/>
</dbReference>
<keyword evidence="2" id="KW-0547">Nucleotide-binding</keyword>
<dbReference type="GO" id="GO:0016887">
    <property type="term" value="F:ATP hydrolysis activity"/>
    <property type="evidence" value="ECO:0007669"/>
    <property type="project" value="InterPro"/>
</dbReference>